<name>A0A6V7UZZ4_MELEN</name>
<feature type="signal peptide" evidence="1">
    <location>
        <begin position="1"/>
        <end position="23"/>
    </location>
</feature>
<dbReference type="PROSITE" id="PS51257">
    <property type="entry name" value="PROKAR_LIPOPROTEIN"/>
    <property type="match status" value="1"/>
</dbReference>
<comment type="caution">
    <text evidence="2">The sequence shown here is derived from an EMBL/GenBank/DDBJ whole genome shotgun (WGS) entry which is preliminary data.</text>
</comment>
<keyword evidence="1" id="KW-0732">Signal</keyword>
<sequence length="180" mass="19222">MLSTKQILLIILFSSFLMALVSSIGFPTGGGGGGCCCGGGGGGGGGGCCMPCCGRKKREVVMPHFKSNEVPCPQIEWRELMNSSMIAGDAISSLTSIQTALHNRFGNNNNSKFLVNCAIYQEKPEQIQTSAIATLKEEKTENSEQNNFLLPQNMYFSSSGDGYCNVRFGGVWCQAVALRA</sequence>
<dbReference type="AlphaFoldDB" id="A0A6V7UZZ4"/>
<gene>
    <name evidence="2" type="ORF">MENT_LOCUS19584</name>
</gene>
<dbReference type="OrthoDB" id="5850372at2759"/>
<reference evidence="2 3" key="1">
    <citation type="submission" date="2020-08" db="EMBL/GenBank/DDBJ databases">
        <authorList>
            <person name="Koutsovoulos G."/>
            <person name="Danchin GJ E."/>
        </authorList>
    </citation>
    <scope>NUCLEOTIDE SEQUENCE [LARGE SCALE GENOMIC DNA]</scope>
</reference>
<accession>A0A6V7UZZ4</accession>
<organism evidence="2 3">
    <name type="scientific">Meloidogyne enterolobii</name>
    <name type="common">Root-knot nematode worm</name>
    <name type="synonym">Meloidogyne mayaguensis</name>
    <dbReference type="NCBI Taxonomy" id="390850"/>
    <lineage>
        <taxon>Eukaryota</taxon>
        <taxon>Metazoa</taxon>
        <taxon>Ecdysozoa</taxon>
        <taxon>Nematoda</taxon>
        <taxon>Chromadorea</taxon>
        <taxon>Rhabditida</taxon>
        <taxon>Tylenchina</taxon>
        <taxon>Tylenchomorpha</taxon>
        <taxon>Tylenchoidea</taxon>
        <taxon>Meloidogynidae</taxon>
        <taxon>Meloidogyninae</taxon>
        <taxon>Meloidogyne</taxon>
    </lineage>
</organism>
<protein>
    <submittedName>
        <fullName evidence="2">Uncharacterized protein</fullName>
    </submittedName>
</protein>
<dbReference type="Proteomes" id="UP000580250">
    <property type="component" value="Unassembled WGS sequence"/>
</dbReference>
<proteinExistence type="predicted"/>
<evidence type="ECO:0000313" key="3">
    <source>
        <dbReference type="Proteomes" id="UP000580250"/>
    </source>
</evidence>
<dbReference type="EMBL" id="CAJEWN010000138">
    <property type="protein sequence ID" value="CAD2168234.1"/>
    <property type="molecule type" value="Genomic_DNA"/>
</dbReference>
<feature type="chain" id="PRO_5027883596" evidence="1">
    <location>
        <begin position="24"/>
        <end position="180"/>
    </location>
</feature>
<evidence type="ECO:0000313" key="2">
    <source>
        <dbReference type="EMBL" id="CAD2168234.1"/>
    </source>
</evidence>
<evidence type="ECO:0000256" key="1">
    <source>
        <dbReference type="SAM" id="SignalP"/>
    </source>
</evidence>